<geneLocation type="plasmid" evidence="1">
    <name>pGL5</name>
</geneLocation>
<accession>H2B2S7</accession>
<keyword evidence="1" id="KW-0614">Plasmid</keyword>
<name>H2B2S7_9LACT</name>
<protein>
    <submittedName>
        <fullName evidence="1">Uncharacterized protein</fullName>
    </submittedName>
</protein>
<reference evidence="1" key="1">
    <citation type="journal article" date="2012" name="PLoS ONE">
        <title>Characterization of plasmids in a human clinical strain of Lactococcus garvieae.</title>
        <authorList>
            <person name="Aguado-Urda M."/>
            <person name="Gibello A."/>
            <person name="Blanco M.M."/>
            <person name="Lopez-Campos G.H."/>
            <person name="Cutuli M.T."/>
            <person name="Fernandez-Garayzabal J.F."/>
        </authorList>
    </citation>
    <scope>NUCLEOTIDE SEQUENCE [LARGE SCALE GENOMIC DNA]</scope>
    <source>
        <strain evidence="1">21881</strain>
        <plasmid evidence="1">pGL5</plasmid>
    </source>
</reference>
<dbReference type="EMBL" id="HE651326">
    <property type="protein sequence ID" value="CCF71036.1"/>
    <property type="molecule type" value="Genomic_DNA"/>
</dbReference>
<dbReference type="RefSeq" id="WP_014386601.1">
    <property type="nucleotide sequence ID" value="NC_016982.1"/>
</dbReference>
<organism evidence="1">
    <name type="scientific">Lactococcus garvieae</name>
    <dbReference type="NCBI Taxonomy" id="1363"/>
    <lineage>
        <taxon>Bacteria</taxon>
        <taxon>Bacillati</taxon>
        <taxon>Bacillota</taxon>
        <taxon>Bacilli</taxon>
        <taxon>Lactobacillales</taxon>
        <taxon>Streptococcaceae</taxon>
        <taxon>Lactococcus</taxon>
    </lineage>
</organism>
<sequence>MYVKTRQLSAKEVKELDVIAQEKGLSREKLVTDILRQFLNNALYLDEHKIFFEKEVAEVIQVLEKNNQIFNKVSSVLNEKGDEIGLNY</sequence>
<proteinExistence type="predicted"/>
<evidence type="ECO:0000313" key="1">
    <source>
        <dbReference type="EMBL" id="CCF71036.1"/>
    </source>
</evidence>
<dbReference type="AlphaFoldDB" id="H2B2S7"/>